<evidence type="ECO:0000313" key="3">
    <source>
        <dbReference type="EMBL" id="WGM05596.1"/>
    </source>
</evidence>
<evidence type="ECO:0000313" key="1">
    <source>
        <dbReference type="EMBL" id="QBY45459.1"/>
    </source>
</evidence>
<keyword evidence="5" id="KW-1185">Reference proteome</keyword>
<protein>
    <submittedName>
        <fullName evidence="1">Uncharacterized protein</fullName>
    </submittedName>
</protein>
<dbReference type="EMBL" id="CP123498">
    <property type="protein sequence ID" value="WGL95664.1"/>
    <property type="molecule type" value="Genomic_DNA"/>
</dbReference>
<evidence type="ECO:0000313" key="2">
    <source>
        <dbReference type="EMBL" id="WGL95664.1"/>
    </source>
</evidence>
<dbReference type="Proteomes" id="UP000295134">
    <property type="component" value="Chromosome"/>
</dbReference>
<dbReference type="RefSeq" id="WP_026823060.1">
    <property type="nucleotide sequence ID" value="NZ_CP038613.1"/>
</dbReference>
<gene>
    <name evidence="1" type="ORF">ArsFIN_40580</name>
    <name evidence="2" type="ORF">QE207_03365</name>
    <name evidence="3" type="ORF">QE258_19335</name>
</gene>
<dbReference type="EMBL" id="CP038613">
    <property type="protein sequence ID" value="QBY45459.1"/>
    <property type="molecule type" value="Genomic_DNA"/>
</dbReference>
<dbReference type="Proteomes" id="UP001177592">
    <property type="component" value="Chromosome"/>
</dbReference>
<proteinExistence type="predicted"/>
<evidence type="ECO:0000313" key="5">
    <source>
        <dbReference type="Proteomes" id="UP001177592"/>
    </source>
</evidence>
<accession>A0A4P7KYI1</accession>
<evidence type="ECO:0000313" key="4">
    <source>
        <dbReference type="Proteomes" id="UP000295134"/>
    </source>
</evidence>
<dbReference type="GeneID" id="96878922"/>
<dbReference type="AlphaFoldDB" id="A0A4P7KYI1"/>
<dbReference type="KEGG" id="ans:ArsFIN_40580"/>
<reference evidence="1 4" key="1">
    <citation type="submission" date="2019-03" db="EMBL/GenBank/DDBJ databases">
        <title>Long-read sequencing reveals hyperdense prophage content in a complex bacterial symbiont genome.</title>
        <authorList>
            <person name="Frost C.L."/>
            <person name="Siozios S."/>
            <person name="Nadal-Jimenez P."/>
            <person name="Brockhurst M.A."/>
            <person name="King K.C."/>
            <person name="Darby A.C."/>
            <person name="Hurst G.D.D."/>
        </authorList>
    </citation>
    <scope>NUCLEOTIDE SEQUENCE [LARGE SCALE GENOMIC DNA]</scope>
    <source>
        <strain evidence="1 4">FIN</strain>
    </source>
</reference>
<dbReference type="Proteomes" id="UP001177597">
    <property type="component" value="Chromosome"/>
</dbReference>
<dbReference type="EMBL" id="CP123523">
    <property type="protein sequence ID" value="WGM05596.1"/>
    <property type="molecule type" value="Genomic_DNA"/>
</dbReference>
<name>A0A4P7KYI1_9GAMM</name>
<sequence>MNIFSVRFRNFLHTQSTHIDKASQDLMHNNDELSQLLKNWFSLNNQCIIDKKIQEKIEQEIKQEKLHLYQSNWDNSIPAPRVVYEKIFALIEFVKEKKVKFQLEIINNNEVIFSVGNLFSHKFTIFSDPMVELHNALKIPLINGSQYLDIGSNVGKEQILQFMQDNVKLTINNEKKRGFDITGVTEGNQERLGIEEFSSEILNNLSEDKELLHTYIRAKMKCFDYFSNIISSLTEFQQQSFIANEEEQDIAMKLKLHFNNMRNETENFLSYQLKQNPTIFAEYYNIIMDK</sequence>
<reference evidence="2" key="2">
    <citation type="submission" date="2023-04" db="EMBL/GenBank/DDBJ databases">
        <title>Genome dynamics across the evolutionary transition to endosymbiosis.</title>
        <authorList>
            <person name="Siozios S."/>
            <person name="Nadal-Jimenez P."/>
            <person name="Azagi T."/>
            <person name="Sprong H."/>
            <person name="Frost C.L."/>
            <person name="Parratt S.R."/>
            <person name="Taylor G."/>
            <person name="Brettell L."/>
            <person name="Lew K.C."/>
            <person name="Croft L."/>
            <person name="King K.C."/>
            <person name="Brockhurst M.A."/>
            <person name="Hypsa V."/>
            <person name="Novakova E."/>
            <person name="Darby A.C."/>
            <person name="Hurst G.D.D."/>
        </authorList>
    </citation>
    <scope>NUCLEOTIDE SEQUENCE</scope>
    <source>
        <strain evidence="2">AIh</strain>
        <strain evidence="3">ANv_CAN</strain>
    </source>
</reference>
<organism evidence="1 4">
    <name type="scientific">Arsenophonus nasoniae</name>
    <name type="common">son-killer infecting Nasonia vitripennis</name>
    <dbReference type="NCBI Taxonomy" id="638"/>
    <lineage>
        <taxon>Bacteria</taxon>
        <taxon>Pseudomonadati</taxon>
        <taxon>Pseudomonadota</taxon>
        <taxon>Gammaproteobacteria</taxon>
        <taxon>Enterobacterales</taxon>
        <taxon>Morganellaceae</taxon>
        <taxon>Arsenophonus</taxon>
    </lineage>
</organism>